<protein>
    <submittedName>
        <fullName evidence="1">Hypp9655 protein</fullName>
    </submittedName>
</protein>
<dbReference type="AlphaFoldDB" id="A0A8S4MPC9"/>
<dbReference type="Proteomes" id="UP000838412">
    <property type="component" value="Unassembled WGS sequence"/>
</dbReference>
<dbReference type="EMBL" id="CAKMNS010000347">
    <property type="protein sequence ID" value="CAH1277486.1"/>
    <property type="molecule type" value="Genomic_DNA"/>
</dbReference>
<comment type="caution">
    <text evidence="1">The sequence shown here is derived from an EMBL/GenBank/DDBJ whole genome shotgun (WGS) entry which is preliminary data.</text>
</comment>
<gene>
    <name evidence="1" type="primary">Hypp9655</name>
    <name evidence="1" type="ORF">BLAG_LOCUS26256</name>
</gene>
<evidence type="ECO:0000313" key="2">
    <source>
        <dbReference type="Proteomes" id="UP000838412"/>
    </source>
</evidence>
<accession>A0A8S4MPC9</accession>
<organism evidence="1 2">
    <name type="scientific">Branchiostoma lanceolatum</name>
    <name type="common">Common lancelet</name>
    <name type="synonym">Amphioxus lanceolatum</name>
    <dbReference type="NCBI Taxonomy" id="7740"/>
    <lineage>
        <taxon>Eukaryota</taxon>
        <taxon>Metazoa</taxon>
        <taxon>Chordata</taxon>
        <taxon>Cephalochordata</taxon>
        <taxon>Leptocardii</taxon>
        <taxon>Amphioxiformes</taxon>
        <taxon>Branchiostomatidae</taxon>
        <taxon>Branchiostoma</taxon>
    </lineage>
</organism>
<dbReference type="OrthoDB" id="10192082at2759"/>
<reference evidence="1" key="1">
    <citation type="submission" date="2022-01" db="EMBL/GenBank/DDBJ databases">
        <authorList>
            <person name="Braso-Vives M."/>
        </authorList>
    </citation>
    <scope>NUCLEOTIDE SEQUENCE</scope>
</reference>
<proteinExistence type="predicted"/>
<dbReference type="PANTHER" id="PTHR31424">
    <property type="entry name" value="PROTEIN CBG23806"/>
    <property type="match status" value="1"/>
</dbReference>
<evidence type="ECO:0000313" key="1">
    <source>
        <dbReference type="EMBL" id="CAH1277486.1"/>
    </source>
</evidence>
<dbReference type="PANTHER" id="PTHR31424:SF6">
    <property type="match status" value="1"/>
</dbReference>
<keyword evidence="2" id="KW-1185">Reference proteome</keyword>
<name>A0A8S4MPC9_BRALA</name>
<sequence length="187" mass="20626">MPSTTGEKLPSNSAQNTAHLTSPITLCKIANARKPTSEVTDATTRSRTLEIQGARTLASAGDEHSQIQNELRIIPWAELQTKLKNMYLAIIRIPDGLFTVQTDIGINWSQTRQLRRWHKGYGITVKSERTSRNVALSLLSKVKVKCDILPFTIRQHDGASSVEAIPCASIPLDAAVSDHLTRSANRQ</sequence>